<protein>
    <submittedName>
        <fullName evidence="1">1685_t:CDS:1</fullName>
    </submittedName>
</protein>
<keyword evidence="2" id="KW-1185">Reference proteome</keyword>
<evidence type="ECO:0000313" key="2">
    <source>
        <dbReference type="Proteomes" id="UP000789920"/>
    </source>
</evidence>
<gene>
    <name evidence="1" type="ORF">RPERSI_LOCUS21147</name>
</gene>
<reference evidence="1" key="1">
    <citation type="submission" date="2021-06" db="EMBL/GenBank/DDBJ databases">
        <authorList>
            <person name="Kallberg Y."/>
            <person name="Tangrot J."/>
            <person name="Rosling A."/>
        </authorList>
    </citation>
    <scope>NUCLEOTIDE SEQUENCE</scope>
    <source>
        <strain evidence="1">MA461A</strain>
    </source>
</reference>
<comment type="caution">
    <text evidence="1">The sequence shown here is derived from an EMBL/GenBank/DDBJ whole genome shotgun (WGS) entry which is preliminary data.</text>
</comment>
<proteinExistence type="predicted"/>
<accession>A0ACA9RQG1</accession>
<dbReference type="EMBL" id="CAJVQC010061267">
    <property type="protein sequence ID" value="CAG8801609.1"/>
    <property type="molecule type" value="Genomic_DNA"/>
</dbReference>
<feature type="non-terminal residue" evidence="1">
    <location>
        <position position="1"/>
    </location>
</feature>
<dbReference type="Proteomes" id="UP000789920">
    <property type="component" value="Unassembled WGS sequence"/>
</dbReference>
<organism evidence="1 2">
    <name type="scientific">Racocetra persica</name>
    <dbReference type="NCBI Taxonomy" id="160502"/>
    <lineage>
        <taxon>Eukaryota</taxon>
        <taxon>Fungi</taxon>
        <taxon>Fungi incertae sedis</taxon>
        <taxon>Mucoromycota</taxon>
        <taxon>Glomeromycotina</taxon>
        <taxon>Glomeromycetes</taxon>
        <taxon>Diversisporales</taxon>
        <taxon>Gigasporaceae</taxon>
        <taxon>Racocetra</taxon>
    </lineage>
</organism>
<sequence>CLELATAKGQKQATDKFKKCNINFESIFDVKRLQKRFLESDNF</sequence>
<name>A0ACA9RQG1_9GLOM</name>
<evidence type="ECO:0000313" key="1">
    <source>
        <dbReference type="EMBL" id="CAG8801609.1"/>
    </source>
</evidence>